<dbReference type="Proteomes" id="UP001595455">
    <property type="component" value="Unassembled WGS sequence"/>
</dbReference>
<accession>A0A371YKT8</accession>
<organism evidence="2 3">
    <name type="scientific">Acinetobacter sichuanensis</name>
    <dbReference type="NCBI Taxonomy" id="2136183"/>
    <lineage>
        <taxon>Bacteria</taxon>
        <taxon>Pseudomonadati</taxon>
        <taxon>Pseudomonadota</taxon>
        <taxon>Gammaproteobacteria</taxon>
        <taxon>Moraxellales</taxon>
        <taxon>Moraxellaceae</taxon>
        <taxon>Acinetobacter</taxon>
    </lineage>
</organism>
<dbReference type="OrthoDB" id="9800877at2"/>
<keyword evidence="4" id="KW-1185">Reference proteome</keyword>
<gene>
    <name evidence="1" type="ORF">ACFODO_12050</name>
    <name evidence="2" type="ORF">C9E89_018350</name>
</gene>
<dbReference type="EMBL" id="PYIX02000044">
    <property type="protein sequence ID" value="RFC82070.1"/>
    <property type="molecule type" value="Genomic_DNA"/>
</dbReference>
<evidence type="ECO:0000313" key="3">
    <source>
        <dbReference type="Proteomes" id="UP000240957"/>
    </source>
</evidence>
<evidence type="ECO:0000313" key="2">
    <source>
        <dbReference type="EMBL" id="RFC82070.1"/>
    </source>
</evidence>
<sequence length="110" mass="12358">MNRKRYSAAHRTVVKKRRTYSKEFKLSIVNTYKETSTSIASVALQYGLNACLGRITQGTGNMIRIDEIWLSTQPMECVQGWILHLLKFSKHSAASNLIVLICSVINVAIA</sequence>
<dbReference type="RefSeq" id="WP_107009776.1">
    <property type="nucleotide sequence ID" value="NZ_JBHRSF010000046.1"/>
</dbReference>
<dbReference type="SUPFAM" id="SSF48295">
    <property type="entry name" value="TrpR-like"/>
    <property type="match status" value="1"/>
</dbReference>
<reference evidence="4" key="3">
    <citation type="journal article" date="2019" name="Int. J. Syst. Evol. Microbiol.">
        <title>The Global Catalogue of Microorganisms (GCM) 10K type strain sequencing project: providing services to taxonomists for standard genome sequencing and annotation.</title>
        <authorList>
            <consortium name="The Broad Institute Genomics Platform"/>
            <consortium name="The Broad Institute Genome Sequencing Center for Infectious Disease"/>
            <person name="Wu L."/>
            <person name="Ma J."/>
        </authorList>
    </citation>
    <scope>NUCLEOTIDE SEQUENCE [LARGE SCALE GENOMIC DNA]</scope>
    <source>
        <strain evidence="4">KCTC 62575</strain>
    </source>
</reference>
<dbReference type="GO" id="GO:0006313">
    <property type="term" value="P:DNA transposition"/>
    <property type="evidence" value="ECO:0007669"/>
    <property type="project" value="InterPro"/>
</dbReference>
<reference evidence="1" key="4">
    <citation type="submission" date="2024-09" db="EMBL/GenBank/DDBJ databases">
        <authorList>
            <person name="Sun Q."/>
            <person name="Mori K."/>
        </authorList>
    </citation>
    <scope>NUCLEOTIDE SEQUENCE</scope>
    <source>
        <strain evidence="1">KCTC 62575</strain>
    </source>
</reference>
<dbReference type="InterPro" id="IPR010921">
    <property type="entry name" value="Trp_repressor/repl_initiator"/>
</dbReference>
<dbReference type="EMBL" id="JBHRSF010000046">
    <property type="protein sequence ID" value="MFC2995987.1"/>
    <property type="molecule type" value="Genomic_DNA"/>
</dbReference>
<dbReference type="GO" id="GO:0004803">
    <property type="term" value="F:transposase activity"/>
    <property type="evidence" value="ECO:0007669"/>
    <property type="project" value="InterPro"/>
</dbReference>
<comment type="caution">
    <text evidence="2">The sequence shown here is derived from an EMBL/GenBank/DDBJ whole genome shotgun (WGS) entry which is preliminary data.</text>
</comment>
<protein>
    <submittedName>
        <fullName evidence="1">Transposase</fullName>
    </submittedName>
</protein>
<proteinExistence type="predicted"/>
<dbReference type="GO" id="GO:0043565">
    <property type="term" value="F:sequence-specific DNA binding"/>
    <property type="evidence" value="ECO:0007669"/>
    <property type="project" value="InterPro"/>
</dbReference>
<dbReference type="InterPro" id="IPR002514">
    <property type="entry name" value="Transposase_8"/>
</dbReference>
<dbReference type="Proteomes" id="UP000240957">
    <property type="component" value="Unassembled WGS sequence"/>
</dbReference>
<evidence type="ECO:0000313" key="1">
    <source>
        <dbReference type="EMBL" id="MFC2995987.1"/>
    </source>
</evidence>
<reference evidence="1" key="1">
    <citation type="journal article" date="2014" name="Int. J. Syst. Evol. Microbiol.">
        <title>Complete genome of a new Firmicutes species belonging to the dominant human colonic microbiota ('Ruminococcus bicirculans') reveals two chromosomes and a selective capacity to utilize plant glucans.</title>
        <authorList>
            <consortium name="NISC Comparative Sequencing Program"/>
            <person name="Wegmann U."/>
            <person name="Louis P."/>
            <person name="Goesmann A."/>
            <person name="Henrissat B."/>
            <person name="Duncan S.H."/>
            <person name="Flint H.J."/>
        </authorList>
    </citation>
    <scope>NUCLEOTIDE SEQUENCE</scope>
    <source>
        <strain evidence="1">KCTC 62575</strain>
    </source>
</reference>
<evidence type="ECO:0000313" key="4">
    <source>
        <dbReference type="Proteomes" id="UP001595455"/>
    </source>
</evidence>
<dbReference type="Pfam" id="PF01527">
    <property type="entry name" value="HTH_Tnp_1"/>
    <property type="match status" value="1"/>
</dbReference>
<name>A0A371YKT8_9GAMM</name>
<dbReference type="AlphaFoldDB" id="A0A371YKT8"/>
<reference evidence="2 3" key="2">
    <citation type="submission" date="2018-08" db="EMBL/GenBank/DDBJ databases">
        <title>The draft genome of Acinetobacter sichuanensis strain WCHAc060041.</title>
        <authorList>
            <person name="Qin J."/>
            <person name="Feng Y."/>
            <person name="Zong Z."/>
        </authorList>
    </citation>
    <scope>NUCLEOTIDE SEQUENCE [LARGE SCALE GENOMIC DNA]</scope>
    <source>
        <strain evidence="2 3">WCHAc060041</strain>
    </source>
</reference>